<dbReference type="VEuPathDB" id="TrichDB:TRFO_08997"/>
<protein>
    <recommendedName>
        <fullName evidence="3">AdoMet activation domain-containing protein</fullName>
    </recommendedName>
</protein>
<accession>A0A1J4JHF4</accession>
<evidence type="ECO:0008006" key="3">
    <source>
        <dbReference type="Google" id="ProtNLM"/>
    </source>
</evidence>
<evidence type="ECO:0000313" key="2">
    <source>
        <dbReference type="Proteomes" id="UP000179807"/>
    </source>
</evidence>
<dbReference type="AlphaFoldDB" id="A0A1J4JHF4"/>
<dbReference type="Gene3D" id="3.40.109.40">
    <property type="match status" value="1"/>
</dbReference>
<dbReference type="InterPro" id="IPR037010">
    <property type="entry name" value="VitB12-dep_Met_synth_activ_sf"/>
</dbReference>
<gene>
    <name evidence="1" type="ORF">TRFO_08997</name>
</gene>
<dbReference type="RefSeq" id="XP_068351290.1">
    <property type="nucleotide sequence ID" value="XM_068494623.1"/>
</dbReference>
<sequence>MNPQILKFQIEISPQQVQQQLDKFKVEQIPFETMRDLISLCMNLFDPVAAISLCQLEHFVGSKTKDGNVKCFLKNDPGNVVILNMNDAIKYLKFPVEGFFFMFTVGRQIDDKISEYKERGNLHFSKVLSIIAISAISEIRKKVIQYIEKEANINNFKVGPYMNPGSVKTWELFEQEKIYQITNAQRIGMKYHENGFVDPVFSSSGLVPIGSKYKSDKVTNLCFQCDVIECPLRNEDFSYQDIEDIC</sequence>
<evidence type="ECO:0000313" key="1">
    <source>
        <dbReference type="EMBL" id="OHS98153.1"/>
    </source>
</evidence>
<dbReference type="GO" id="GO:0008705">
    <property type="term" value="F:methionine synthase activity"/>
    <property type="evidence" value="ECO:0007669"/>
    <property type="project" value="InterPro"/>
</dbReference>
<keyword evidence="2" id="KW-1185">Reference proteome</keyword>
<proteinExistence type="predicted"/>
<dbReference type="Proteomes" id="UP000179807">
    <property type="component" value="Unassembled WGS sequence"/>
</dbReference>
<name>A0A1J4JHF4_9EUKA</name>
<comment type="caution">
    <text evidence="1">The sequence shown here is derived from an EMBL/GenBank/DDBJ whole genome shotgun (WGS) entry which is preliminary data.</text>
</comment>
<organism evidence="1 2">
    <name type="scientific">Tritrichomonas foetus</name>
    <dbReference type="NCBI Taxonomy" id="1144522"/>
    <lineage>
        <taxon>Eukaryota</taxon>
        <taxon>Metamonada</taxon>
        <taxon>Parabasalia</taxon>
        <taxon>Tritrichomonadida</taxon>
        <taxon>Tritrichomonadidae</taxon>
        <taxon>Tritrichomonas</taxon>
    </lineage>
</organism>
<dbReference type="GeneID" id="94829327"/>
<reference evidence="1" key="1">
    <citation type="submission" date="2016-10" db="EMBL/GenBank/DDBJ databases">
        <authorList>
            <person name="Benchimol M."/>
            <person name="Almeida L.G."/>
            <person name="Vasconcelos A.T."/>
            <person name="Perreira-Neves A."/>
            <person name="Rosa I.A."/>
            <person name="Tasca T."/>
            <person name="Bogo M.R."/>
            <person name="de Souza W."/>
        </authorList>
    </citation>
    <scope>NUCLEOTIDE SEQUENCE [LARGE SCALE GENOMIC DNA]</scope>
    <source>
        <strain evidence="1">K</strain>
    </source>
</reference>
<dbReference type="SUPFAM" id="SSF56507">
    <property type="entry name" value="Methionine synthase activation domain-like"/>
    <property type="match status" value="1"/>
</dbReference>
<dbReference type="EMBL" id="MLAK01001071">
    <property type="protein sequence ID" value="OHS98153.1"/>
    <property type="molecule type" value="Genomic_DNA"/>
</dbReference>